<dbReference type="PANTHER" id="PTHR34216">
    <property type="match status" value="1"/>
</dbReference>
<gene>
    <name evidence="7" type="ORF">SAMN02982922_3107</name>
</gene>
<keyword evidence="8" id="KW-1185">Reference proteome</keyword>
<dbReference type="Pfam" id="PF01522">
    <property type="entry name" value="Polysacc_deac_1"/>
    <property type="match status" value="1"/>
</dbReference>
<dbReference type="Gene3D" id="3.20.20.370">
    <property type="entry name" value="Glycoside hydrolase/deacetylase"/>
    <property type="match status" value="1"/>
</dbReference>
<dbReference type="InterPro" id="IPR011330">
    <property type="entry name" value="Glyco_hydro/deAcase_b/a-brl"/>
</dbReference>
<dbReference type="CDD" id="cd10968">
    <property type="entry name" value="CE4_Mlr8448_like_5s"/>
    <property type="match status" value="1"/>
</dbReference>
<feature type="domain" description="NodB homology" evidence="6">
    <location>
        <begin position="94"/>
        <end position="352"/>
    </location>
</feature>
<evidence type="ECO:0000256" key="1">
    <source>
        <dbReference type="ARBA" id="ARBA00003236"/>
    </source>
</evidence>
<dbReference type="Proteomes" id="UP000193083">
    <property type="component" value="Unassembled WGS sequence"/>
</dbReference>
<dbReference type="InterPro" id="IPR002509">
    <property type="entry name" value="NODB_dom"/>
</dbReference>
<dbReference type="AlphaFoldDB" id="A0A1X7P1W1"/>
<accession>A0A1X7P1W1</accession>
<sequence length="352" mass="39012">MIDRGELLRKLALNMARFSGLGALAARFTAGSGAILMLHRVTRDPALPSGINRHLAITPEFLDAVLCEMKTLGFRFVSMDEVPDLLTAPAGSERFIAITADDGYRDNVTCALPVLEKHGAPMTIYVAPALIEGTIDLWWDVLEEIVYRSDRLYIDTAKGRMAVDASTPVEKVRANVAIHDYLTTELPEEEQRRVIRALAAASGVDHARPSRETLMTWDEVRRASRHPLLTIGAHTLHHFNLKRLSEEQVRREMSDGVKYLEIELGQTPRHLAYPYGYETAVGAREARIAAELGFATAVTTRHGVLYPAHAGHLHALPRISINGRYQQVGHIKTMVNGVTTPLANRGRTFVTV</sequence>
<evidence type="ECO:0000259" key="6">
    <source>
        <dbReference type="PROSITE" id="PS51677"/>
    </source>
</evidence>
<evidence type="ECO:0000313" key="8">
    <source>
        <dbReference type="Proteomes" id="UP000193083"/>
    </source>
</evidence>
<protein>
    <recommendedName>
        <fullName evidence="3">Chitooligosaccharide deacetylase</fullName>
    </recommendedName>
    <alternativeName>
        <fullName evidence="5">Nodulation protein B</fullName>
    </alternativeName>
</protein>
<dbReference type="EMBL" id="FXBL01000004">
    <property type="protein sequence ID" value="SMH44788.1"/>
    <property type="molecule type" value="Genomic_DNA"/>
</dbReference>
<dbReference type="InterPro" id="IPR051398">
    <property type="entry name" value="Polysacch_Deacetylase"/>
</dbReference>
<dbReference type="OrthoDB" id="9782872at2"/>
<evidence type="ECO:0000313" key="7">
    <source>
        <dbReference type="EMBL" id="SMH44788.1"/>
    </source>
</evidence>
<dbReference type="PROSITE" id="PS51677">
    <property type="entry name" value="NODB"/>
    <property type="match status" value="1"/>
</dbReference>
<dbReference type="GO" id="GO:0005975">
    <property type="term" value="P:carbohydrate metabolic process"/>
    <property type="evidence" value="ECO:0007669"/>
    <property type="project" value="InterPro"/>
</dbReference>
<evidence type="ECO:0000256" key="5">
    <source>
        <dbReference type="ARBA" id="ARBA00032976"/>
    </source>
</evidence>
<evidence type="ECO:0000256" key="4">
    <source>
        <dbReference type="ARBA" id="ARBA00022729"/>
    </source>
</evidence>
<evidence type="ECO:0000256" key="3">
    <source>
        <dbReference type="ARBA" id="ARBA00020071"/>
    </source>
</evidence>
<evidence type="ECO:0000256" key="2">
    <source>
        <dbReference type="ARBA" id="ARBA00010973"/>
    </source>
</evidence>
<comment type="function">
    <text evidence="1">Is involved in generating a small heat-stable compound (Nod), an acylated oligomer of N-acetylglucosamine, that stimulates mitosis in various plant protoplasts.</text>
</comment>
<keyword evidence="4" id="KW-0732">Signal</keyword>
<dbReference type="RefSeq" id="WP_085464971.1">
    <property type="nucleotide sequence ID" value="NZ_FXBL01000004.1"/>
</dbReference>
<comment type="similarity">
    <text evidence="2">Belongs to the polysaccharide deacetylase family.</text>
</comment>
<dbReference type="SUPFAM" id="SSF88713">
    <property type="entry name" value="Glycoside hydrolase/deacetylase"/>
    <property type="match status" value="1"/>
</dbReference>
<reference evidence="7 8" key="1">
    <citation type="submission" date="2017-04" db="EMBL/GenBank/DDBJ databases">
        <authorList>
            <person name="Afonso C.L."/>
            <person name="Miller P.J."/>
            <person name="Scott M.A."/>
            <person name="Spackman E."/>
            <person name="Goraichik I."/>
            <person name="Dimitrov K.M."/>
            <person name="Suarez D.L."/>
            <person name="Swayne D.E."/>
        </authorList>
    </citation>
    <scope>NUCLEOTIDE SEQUENCE [LARGE SCALE GENOMIC DNA]</scope>
    <source>
        <strain evidence="7 8">B5P</strain>
    </source>
</reference>
<dbReference type="GO" id="GO:0016810">
    <property type="term" value="F:hydrolase activity, acting on carbon-nitrogen (but not peptide) bonds"/>
    <property type="evidence" value="ECO:0007669"/>
    <property type="project" value="InterPro"/>
</dbReference>
<organism evidence="7 8">
    <name type="scientific">Mesorhizobium australicum</name>
    <dbReference type="NCBI Taxonomy" id="536018"/>
    <lineage>
        <taxon>Bacteria</taxon>
        <taxon>Pseudomonadati</taxon>
        <taxon>Pseudomonadota</taxon>
        <taxon>Alphaproteobacteria</taxon>
        <taxon>Hyphomicrobiales</taxon>
        <taxon>Phyllobacteriaceae</taxon>
        <taxon>Mesorhizobium</taxon>
    </lineage>
</organism>
<proteinExistence type="inferred from homology"/>
<dbReference type="PANTHER" id="PTHR34216:SF7">
    <property type="entry name" value="POLY-BETA-1,6-N-ACETYL-D-GLUCOSAMINE N-DEACETYLASE"/>
    <property type="match status" value="1"/>
</dbReference>
<name>A0A1X7P1W1_9HYPH</name>